<evidence type="ECO:0000256" key="5">
    <source>
        <dbReference type="ARBA" id="ARBA00022679"/>
    </source>
</evidence>
<dbReference type="InterPro" id="IPR006070">
    <property type="entry name" value="Sua5-like_dom"/>
</dbReference>
<keyword evidence="8" id="KW-0547">Nucleotide-binding</keyword>
<dbReference type="Gene3D" id="3.90.870.10">
    <property type="entry name" value="DHBP synthase"/>
    <property type="match status" value="1"/>
</dbReference>
<comment type="similarity">
    <text evidence="2">Belongs to the SUA5 family.</text>
</comment>
<keyword evidence="6" id="KW-0819">tRNA processing</keyword>
<evidence type="ECO:0000256" key="8">
    <source>
        <dbReference type="ARBA" id="ARBA00022741"/>
    </source>
</evidence>
<dbReference type="PANTHER" id="PTHR17490">
    <property type="entry name" value="SUA5"/>
    <property type="match status" value="1"/>
</dbReference>
<comment type="subcellular location">
    <subcellularLocation>
        <location evidence="1">Cytoplasm</location>
    </subcellularLocation>
</comment>
<dbReference type="AlphaFoldDB" id="A0A1F5SPR7"/>
<dbReference type="InterPro" id="IPR017945">
    <property type="entry name" value="DHBP_synth_RibB-like_a/b_dom"/>
</dbReference>
<reference evidence="13 14" key="1">
    <citation type="journal article" date="2016" name="Nat. Commun.">
        <title>Thousands of microbial genomes shed light on interconnected biogeochemical processes in an aquifer system.</title>
        <authorList>
            <person name="Anantharaman K."/>
            <person name="Brown C.T."/>
            <person name="Hug L.A."/>
            <person name="Sharon I."/>
            <person name="Castelle C.J."/>
            <person name="Probst A.J."/>
            <person name="Thomas B.C."/>
            <person name="Singh A."/>
            <person name="Wilkins M.J."/>
            <person name="Karaoz U."/>
            <person name="Brodie E.L."/>
            <person name="Williams K.H."/>
            <person name="Hubbard S.S."/>
            <person name="Banfield J.F."/>
        </authorList>
    </citation>
    <scope>NUCLEOTIDE SEQUENCE [LARGE SCALE GENOMIC DNA]</scope>
</reference>
<evidence type="ECO:0000256" key="10">
    <source>
        <dbReference type="ARBA" id="ARBA00029774"/>
    </source>
</evidence>
<keyword evidence="7" id="KW-0548">Nucleotidyltransferase</keyword>
<dbReference type="Pfam" id="PF01300">
    <property type="entry name" value="Sua5_yciO_yrdC"/>
    <property type="match status" value="1"/>
</dbReference>
<keyword evidence="5" id="KW-0808">Transferase</keyword>
<evidence type="ECO:0000259" key="12">
    <source>
        <dbReference type="PROSITE" id="PS51163"/>
    </source>
</evidence>
<dbReference type="SUPFAM" id="SSF55821">
    <property type="entry name" value="YrdC/RibB"/>
    <property type="match status" value="1"/>
</dbReference>
<evidence type="ECO:0000313" key="13">
    <source>
        <dbReference type="EMBL" id="OGF28680.1"/>
    </source>
</evidence>
<evidence type="ECO:0000313" key="14">
    <source>
        <dbReference type="Proteomes" id="UP000178925"/>
    </source>
</evidence>
<evidence type="ECO:0000256" key="3">
    <source>
        <dbReference type="ARBA" id="ARBA00012584"/>
    </source>
</evidence>
<dbReference type="Proteomes" id="UP000178925">
    <property type="component" value="Unassembled WGS sequence"/>
</dbReference>
<dbReference type="NCBIfam" id="TIGR00057">
    <property type="entry name" value="L-threonylcarbamoyladenylate synthase"/>
    <property type="match status" value="1"/>
</dbReference>
<evidence type="ECO:0000256" key="6">
    <source>
        <dbReference type="ARBA" id="ARBA00022694"/>
    </source>
</evidence>
<dbReference type="InterPro" id="IPR050156">
    <property type="entry name" value="TC-AMP_synthase_SUA5"/>
</dbReference>
<dbReference type="GO" id="GO:0005737">
    <property type="term" value="C:cytoplasm"/>
    <property type="evidence" value="ECO:0007669"/>
    <property type="project" value="UniProtKB-SubCell"/>
</dbReference>
<feature type="domain" description="YrdC-like" evidence="12">
    <location>
        <begin position="12"/>
        <end position="204"/>
    </location>
</feature>
<organism evidence="13 14">
    <name type="scientific">Candidatus Falkowbacteria bacterium RIFOXYA2_FULL_47_9</name>
    <dbReference type="NCBI Taxonomy" id="1797995"/>
    <lineage>
        <taxon>Bacteria</taxon>
        <taxon>Candidatus Falkowiibacteriota</taxon>
    </lineage>
</organism>
<dbReference type="EC" id="2.7.7.87" evidence="3"/>
<dbReference type="PROSITE" id="PS51163">
    <property type="entry name" value="YRDC"/>
    <property type="match status" value="1"/>
</dbReference>
<dbReference type="GO" id="GO:0003725">
    <property type="term" value="F:double-stranded RNA binding"/>
    <property type="evidence" value="ECO:0007669"/>
    <property type="project" value="InterPro"/>
</dbReference>
<gene>
    <name evidence="13" type="ORF">A2242_00320</name>
</gene>
<proteinExistence type="inferred from homology"/>
<dbReference type="GO" id="GO:0000049">
    <property type="term" value="F:tRNA binding"/>
    <property type="evidence" value="ECO:0007669"/>
    <property type="project" value="TreeGrafter"/>
</dbReference>
<evidence type="ECO:0000256" key="7">
    <source>
        <dbReference type="ARBA" id="ARBA00022695"/>
    </source>
</evidence>
<comment type="caution">
    <text evidence="13">The sequence shown here is derived from an EMBL/GenBank/DDBJ whole genome shotgun (WGS) entry which is preliminary data.</text>
</comment>
<evidence type="ECO:0000256" key="9">
    <source>
        <dbReference type="ARBA" id="ARBA00022840"/>
    </source>
</evidence>
<evidence type="ECO:0000256" key="4">
    <source>
        <dbReference type="ARBA" id="ARBA00022490"/>
    </source>
</evidence>
<dbReference type="EMBL" id="MFGC01000007">
    <property type="protein sequence ID" value="OGF28680.1"/>
    <property type="molecule type" value="Genomic_DNA"/>
</dbReference>
<evidence type="ECO:0000256" key="11">
    <source>
        <dbReference type="ARBA" id="ARBA00048366"/>
    </source>
</evidence>
<dbReference type="GO" id="GO:0006450">
    <property type="term" value="P:regulation of translational fidelity"/>
    <property type="evidence" value="ECO:0007669"/>
    <property type="project" value="TreeGrafter"/>
</dbReference>
<accession>A0A1F5SPR7</accession>
<dbReference type="PANTHER" id="PTHR17490:SF16">
    <property type="entry name" value="THREONYLCARBAMOYL-AMP SYNTHASE"/>
    <property type="match status" value="1"/>
</dbReference>
<dbReference type="STRING" id="1797995.A2242_00320"/>
<comment type="catalytic activity">
    <reaction evidence="11">
        <text>L-threonine + hydrogencarbonate + ATP = L-threonylcarbamoyladenylate + diphosphate + H2O</text>
        <dbReference type="Rhea" id="RHEA:36407"/>
        <dbReference type="ChEBI" id="CHEBI:15377"/>
        <dbReference type="ChEBI" id="CHEBI:17544"/>
        <dbReference type="ChEBI" id="CHEBI:30616"/>
        <dbReference type="ChEBI" id="CHEBI:33019"/>
        <dbReference type="ChEBI" id="CHEBI:57926"/>
        <dbReference type="ChEBI" id="CHEBI:73682"/>
        <dbReference type="EC" id="2.7.7.87"/>
    </reaction>
</comment>
<evidence type="ECO:0000256" key="1">
    <source>
        <dbReference type="ARBA" id="ARBA00004496"/>
    </source>
</evidence>
<keyword evidence="9" id="KW-0067">ATP-binding</keyword>
<keyword evidence="4" id="KW-0963">Cytoplasm</keyword>
<dbReference type="GO" id="GO:0008033">
    <property type="term" value="P:tRNA processing"/>
    <property type="evidence" value="ECO:0007669"/>
    <property type="project" value="UniProtKB-KW"/>
</dbReference>
<sequence>MRTIILDKKKYRTALPEIAAALRAGKIIAYPTETLYGLGCDAANARAAAKIFQIKGRASAKALPVLVSSPAMAQKYFCFTPLAKKLAKKYWPGPLTIVVDYNAQGKRFFKKSINQNSFDAGVRFSGNAFATALVRKLGAPLVATSANASGKPAALSAPEVFNYFKKRKHQPDIIVDGGALKPSKGSTVVDARDGNLKILRQGDLEIRH</sequence>
<evidence type="ECO:0000256" key="2">
    <source>
        <dbReference type="ARBA" id="ARBA00007663"/>
    </source>
</evidence>
<dbReference type="GO" id="GO:0061710">
    <property type="term" value="F:L-threonylcarbamoyladenylate synthase"/>
    <property type="evidence" value="ECO:0007669"/>
    <property type="project" value="UniProtKB-EC"/>
</dbReference>
<name>A0A1F5SPR7_9BACT</name>
<dbReference type="GO" id="GO:0005524">
    <property type="term" value="F:ATP binding"/>
    <property type="evidence" value="ECO:0007669"/>
    <property type="project" value="UniProtKB-KW"/>
</dbReference>
<protein>
    <recommendedName>
        <fullName evidence="10">L-threonylcarbamoyladenylate synthase</fullName>
        <ecNumber evidence="3">2.7.7.87</ecNumber>
    </recommendedName>
    <alternativeName>
        <fullName evidence="10">L-threonylcarbamoyladenylate synthase</fullName>
    </alternativeName>
</protein>